<evidence type="ECO:0000313" key="4">
    <source>
        <dbReference type="EMBL" id="GAL87729.1"/>
    </source>
</evidence>
<accession>A0A098LMN6</accession>
<reference evidence="4 5" key="1">
    <citation type="submission" date="2014-09" db="EMBL/GenBank/DDBJ databases">
        <title>Sporocytophaga myxococcoides PG-01 genome sequencing.</title>
        <authorList>
            <person name="Liu L."/>
            <person name="Gao P.J."/>
            <person name="Chen G.J."/>
            <person name="Wang L.S."/>
        </authorList>
    </citation>
    <scope>NUCLEOTIDE SEQUENCE [LARGE SCALE GENOMIC DNA]</scope>
    <source>
        <strain evidence="4 5">PG-01</strain>
    </source>
</reference>
<dbReference type="PANTHER" id="PTHR42901">
    <property type="entry name" value="ALCOHOL DEHYDROGENASE"/>
    <property type="match status" value="1"/>
</dbReference>
<dbReference type="STRING" id="153721.MYP_4960"/>
<dbReference type="GO" id="GO:0016616">
    <property type="term" value="F:oxidoreductase activity, acting on the CH-OH group of donors, NAD or NADP as acceptor"/>
    <property type="evidence" value="ECO:0007669"/>
    <property type="project" value="UniProtKB-ARBA"/>
</dbReference>
<comment type="caution">
    <text evidence="4">The sequence shown here is derived from an EMBL/GenBank/DDBJ whole genome shotgun (WGS) entry which is preliminary data.</text>
</comment>
<dbReference type="PRINTS" id="PR00080">
    <property type="entry name" value="SDRFAMILY"/>
</dbReference>
<dbReference type="Pfam" id="PF00106">
    <property type="entry name" value="adh_short"/>
    <property type="match status" value="1"/>
</dbReference>
<dbReference type="OrthoDB" id="9775296at2"/>
<name>A0A098LMN6_9BACT</name>
<protein>
    <recommendedName>
        <fullName evidence="6">Short-chain dehydrogenase</fullName>
    </recommendedName>
</protein>
<dbReference type="RefSeq" id="WP_045469758.1">
    <property type="nucleotide sequence ID" value="NZ_BBLT01000016.1"/>
</dbReference>
<proteinExistence type="inferred from homology"/>
<evidence type="ECO:0000313" key="5">
    <source>
        <dbReference type="Proteomes" id="UP000030185"/>
    </source>
</evidence>
<dbReference type="EMBL" id="BBLT01000016">
    <property type="protein sequence ID" value="GAL87729.1"/>
    <property type="molecule type" value="Genomic_DNA"/>
</dbReference>
<dbReference type="eggNOG" id="COG4221">
    <property type="taxonomic scope" value="Bacteria"/>
</dbReference>
<evidence type="ECO:0000256" key="3">
    <source>
        <dbReference type="RuleBase" id="RU000363"/>
    </source>
</evidence>
<dbReference type="SUPFAM" id="SSF51735">
    <property type="entry name" value="NAD(P)-binding Rossmann-fold domains"/>
    <property type="match status" value="1"/>
</dbReference>
<dbReference type="PRINTS" id="PR00081">
    <property type="entry name" value="GDHRDH"/>
</dbReference>
<evidence type="ECO:0000256" key="1">
    <source>
        <dbReference type="ARBA" id="ARBA00006484"/>
    </source>
</evidence>
<evidence type="ECO:0008006" key="6">
    <source>
        <dbReference type="Google" id="ProtNLM"/>
    </source>
</evidence>
<dbReference type="PANTHER" id="PTHR42901:SF1">
    <property type="entry name" value="ALCOHOL DEHYDROGENASE"/>
    <property type="match status" value="1"/>
</dbReference>
<dbReference type="FunFam" id="3.40.50.720:FF:000047">
    <property type="entry name" value="NADP-dependent L-serine/L-allo-threonine dehydrogenase"/>
    <property type="match status" value="1"/>
</dbReference>
<dbReference type="AlphaFoldDB" id="A0A098LMN6"/>
<keyword evidence="5" id="KW-1185">Reference proteome</keyword>
<dbReference type="Gene3D" id="3.40.50.720">
    <property type="entry name" value="NAD(P)-binding Rossmann-like Domain"/>
    <property type="match status" value="1"/>
</dbReference>
<dbReference type="InterPro" id="IPR020904">
    <property type="entry name" value="Sc_DH/Rdtase_CS"/>
</dbReference>
<dbReference type="PROSITE" id="PS00061">
    <property type="entry name" value="ADH_SHORT"/>
    <property type="match status" value="1"/>
</dbReference>
<dbReference type="InterPro" id="IPR002347">
    <property type="entry name" value="SDR_fam"/>
</dbReference>
<keyword evidence="2" id="KW-0560">Oxidoreductase</keyword>
<dbReference type="Proteomes" id="UP000030185">
    <property type="component" value="Unassembled WGS sequence"/>
</dbReference>
<evidence type="ECO:0000256" key="2">
    <source>
        <dbReference type="ARBA" id="ARBA00023002"/>
    </source>
</evidence>
<comment type="similarity">
    <text evidence="1 3">Belongs to the short-chain dehydrogenases/reductases (SDR) family.</text>
</comment>
<gene>
    <name evidence="4" type="ORF">MYP_4960</name>
</gene>
<sequence length="258" mass="28531">MTKKIIFVTGATSGFGKAIAEKFASEGWNCIITGRRKERLKALKSELEDRYNTSVLAYDFDVTDKDQVSYVVTGIPEEWKFIDLLVNNAGGAMGRDNFADADLVDFDFMIDTNVKGLLYVSKAIVPYMIRKNKGHIINIGSIAGKEVYENGNVYCAAKHATDALSKGMRIDLLKHNIKVTAIHPGAAETEFSLVRFKGDEDKAKKVYEGYVPLHAEDIADIVYYCASLPDHVCINDLVVTPTAQANSYHLVKSGKHKA</sequence>
<organism evidence="4 5">
    <name type="scientific">Sporocytophaga myxococcoides</name>
    <dbReference type="NCBI Taxonomy" id="153721"/>
    <lineage>
        <taxon>Bacteria</taxon>
        <taxon>Pseudomonadati</taxon>
        <taxon>Bacteroidota</taxon>
        <taxon>Cytophagia</taxon>
        <taxon>Cytophagales</taxon>
        <taxon>Cytophagaceae</taxon>
        <taxon>Sporocytophaga</taxon>
    </lineage>
</organism>
<dbReference type="InterPro" id="IPR036291">
    <property type="entry name" value="NAD(P)-bd_dom_sf"/>
</dbReference>